<gene>
    <name evidence="1" type="ORF">B0I36DRAFT_384419</name>
</gene>
<dbReference type="GeneID" id="70190546"/>
<dbReference type="SUPFAM" id="SSF51197">
    <property type="entry name" value="Clavaminate synthase-like"/>
    <property type="match status" value="1"/>
</dbReference>
<dbReference type="InterPro" id="IPR051961">
    <property type="entry name" value="Fungal_Metabolite_Diox"/>
</dbReference>
<evidence type="ECO:0000313" key="1">
    <source>
        <dbReference type="EMBL" id="KAH7031703.1"/>
    </source>
</evidence>
<dbReference type="RefSeq" id="XP_046013383.1">
    <property type="nucleotide sequence ID" value="XM_046161000.1"/>
</dbReference>
<dbReference type="PANTHER" id="PTHR37563:SF2">
    <property type="entry name" value="PHYTANOYL-COA DIOXYGENASE FAMILY PROTEIN (AFU_ORTHOLOGUE AFUA_2G03330)"/>
    <property type="match status" value="1"/>
</dbReference>
<comment type="caution">
    <text evidence="1">The sequence shown here is derived from an EMBL/GenBank/DDBJ whole genome shotgun (WGS) entry which is preliminary data.</text>
</comment>
<proteinExistence type="predicted"/>
<name>A0A9P8Y8L6_9PEZI</name>
<dbReference type="EMBL" id="JAGTJQ010000005">
    <property type="protein sequence ID" value="KAH7031703.1"/>
    <property type="molecule type" value="Genomic_DNA"/>
</dbReference>
<organism evidence="1 2">
    <name type="scientific">Microdochium trichocladiopsis</name>
    <dbReference type="NCBI Taxonomy" id="1682393"/>
    <lineage>
        <taxon>Eukaryota</taxon>
        <taxon>Fungi</taxon>
        <taxon>Dikarya</taxon>
        <taxon>Ascomycota</taxon>
        <taxon>Pezizomycotina</taxon>
        <taxon>Sordariomycetes</taxon>
        <taxon>Xylariomycetidae</taxon>
        <taxon>Xylariales</taxon>
        <taxon>Microdochiaceae</taxon>
        <taxon>Microdochium</taxon>
    </lineage>
</organism>
<dbReference type="AlphaFoldDB" id="A0A9P8Y8L6"/>
<dbReference type="Pfam" id="PF05721">
    <property type="entry name" value="PhyH"/>
    <property type="match status" value="1"/>
</dbReference>
<evidence type="ECO:0000313" key="2">
    <source>
        <dbReference type="Proteomes" id="UP000756346"/>
    </source>
</evidence>
<protein>
    <submittedName>
        <fullName evidence="1">Phytanoyl-dioxygenase family protein</fullName>
    </submittedName>
</protein>
<keyword evidence="2" id="KW-1185">Reference proteome</keyword>
<dbReference type="Proteomes" id="UP000756346">
    <property type="component" value="Unassembled WGS sequence"/>
</dbReference>
<sequence length="321" mass="36370">MSIGSADNVQSILLSDEERLEGRYSLETQAKVLGALNQDGLVVLKNVIPVDTVDKLNRWMCDDADRRICDPSQGYNHGIKSNILQRPPVMEPELLSKDVYFNPFVLQTANAYLGHRPIWNWMTANNALANTGGKRQPAHKDSVFDHPLYPYYFIANIPLCDFSIENGSTEFWLGSHAHTTQAEQKVAETEEDLASYPGLAEVGGIIPPIKEEAKDQRRKIRPPIQPACGRGDVMIRDLRLWHAGMPNHSNAHRVMLALGYMSPHHPNYYLKVHLPSSQEKFFQENSRPDVEVRAQWYSDADLVKVTEDVNFYTKPAYLEGK</sequence>
<dbReference type="InterPro" id="IPR008775">
    <property type="entry name" value="Phytyl_CoA_dOase-like"/>
</dbReference>
<accession>A0A9P8Y8L6</accession>
<dbReference type="Gene3D" id="2.60.120.620">
    <property type="entry name" value="q2cbj1_9rhob like domain"/>
    <property type="match status" value="1"/>
</dbReference>
<dbReference type="OrthoDB" id="407832at2759"/>
<dbReference type="PANTHER" id="PTHR37563">
    <property type="entry name" value="PHYTANOYL-COA DIOXYGENASE FAMILY PROTEIN (AFU_ORTHOLOGUE AFUA_2G03330)"/>
    <property type="match status" value="1"/>
</dbReference>
<reference evidence="1" key="1">
    <citation type="journal article" date="2021" name="Nat. Commun.">
        <title>Genetic determinants of endophytism in the Arabidopsis root mycobiome.</title>
        <authorList>
            <person name="Mesny F."/>
            <person name="Miyauchi S."/>
            <person name="Thiergart T."/>
            <person name="Pickel B."/>
            <person name="Atanasova L."/>
            <person name="Karlsson M."/>
            <person name="Huettel B."/>
            <person name="Barry K.W."/>
            <person name="Haridas S."/>
            <person name="Chen C."/>
            <person name="Bauer D."/>
            <person name="Andreopoulos W."/>
            <person name="Pangilinan J."/>
            <person name="LaButti K."/>
            <person name="Riley R."/>
            <person name="Lipzen A."/>
            <person name="Clum A."/>
            <person name="Drula E."/>
            <person name="Henrissat B."/>
            <person name="Kohler A."/>
            <person name="Grigoriev I.V."/>
            <person name="Martin F.M."/>
            <person name="Hacquard S."/>
        </authorList>
    </citation>
    <scope>NUCLEOTIDE SEQUENCE</scope>
    <source>
        <strain evidence="1">MPI-CAGE-CH-0230</strain>
    </source>
</reference>